<accession>N1W1V6</accession>
<dbReference type="EMBL" id="AOGY02000039">
    <property type="protein sequence ID" value="EMY70204.1"/>
    <property type="molecule type" value="Genomic_DNA"/>
</dbReference>
<organism evidence="1 2">
    <name type="scientific">Leptospira vanthielii serovar Holland str. Waz Holland = ATCC 700522</name>
    <dbReference type="NCBI Taxonomy" id="1218591"/>
    <lineage>
        <taxon>Bacteria</taxon>
        <taxon>Pseudomonadati</taxon>
        <taxon>Spirochaetota</taxon>
        <taxon>Spirochaetia</taxon>
        <taxon>Leptospirales</taxon>
        <taxon>Leptospiraceae</taxon>
        <taxon>Leptospira</taxon>
    </lineage>
</organism>
<comment type="caution">
    <text evidence="1">The sequence shown here is derived from an EMBL/GenBank/DDBJ whole genome shotgun (WGS) entry which is preliminary data.</text>
</comment>
<proteinExistence type="predicted"/>
<dbReference type="RefSeq" id="WP_002980788.1">
    <property type="nucleotide sequence ID" value="NZ_AOGY02000039.1"/>
</dbReference>
<sequence>MKWISVFFFLLLVSFFVGPNVLWAQETKAAKLELEAESYEERGYPKKAEELRSKIKRIRADQFRDRNPQTEFVSPTKNIPATNKGSLEFHQGTWEIGFRNFDQFGMFSTGNDSALNDGRITFQAGSPYYPRSPIGYQNIRSLPFAYDIKNPYETSRSFSPRVAYKHNSAKWGLEYIYFQFQTTNDYLSIGFVGVPQSAYHSDRLYSAEHKLVVKIYEEYSRAITYSWDFGIRTGSFHTNSVFSSQTLGQTGIMRDSMRYLAPSAGFKFYHKLGNGFSYELGGDMFLTPLGSLNYRRDILTQNGGATRFGEGIVAGDEAYSLFSGKPLQTTIVGLDILGQFNWQPLEHHKFHLGFQVIQYIWRANESYAPEIRALNQESFQSGVRDYYLSSAFYEADGRDKRPSRSYSISNLYIGYTYVF</sequence>
<evidence type="ECO:0000313" key="1">
    <source>
        <dbReference type="EMBL" id="EMY70204.1"/>
    </source>
</evidence>
<reference evidence="1 2" key="1">
    <citation type="submission" date="2013-03" db="EMBL/GenBank/DDBJ databases">
        <authorList>
            <person name="Harkins D.M."/>
            <person name="Durkin A.S."/>
            <person name="Brinkac L.M."/>
            <person name="Haft D.H."/>
            <person name="Selengut J.D."/>
            <person name="Sanka R."/>
            <person name="DePew J."/>
            <person name="Purushe J."/>
            <person name="Galloway R.L."/>
            <person name="Vinetz J.M."/>
            <person name="Sutton G.G."/>
            <person name="Nierman W.C."/>
            <person name="Fouts D.E."/>
        </authorList>
    </citation>
    <scope>NUCLEOTIDE SEQUENCE [LARGE SCALE GENOMIC DNA]</scope>
    <source>
        <strain evidence="1 2">Waz Holland</strain>
    </source>
</reference>
<dbReference type="STRING" id="1218591.LEP1GSC199_1252"/>
<dbReference type="AlphaFoldDB" id="N1W1V6"/>
<evidence type="ECO:0008006" key="3">
    <source>
        <dbReference type="Google" id="ProtNLM"/>
    </source>
</evidence>
<name>N1W1V6_9LEPT</name>
<protein>
    <recommendedName>
        <fullName evidence="3">Outer membrane protein, TIGR04327 family</fullName>
    </recommendedName>
</protein>
<evidence type="ECO:0000313" key="2">
    <source>
        <dbReference type="Proteomes" id="UP000012227"/>
    </source>
</evidence>
<gene>
    <name evidence="1" type="ORF">LEP1GSC199_1252</name>
</gene>
<dbReference type="Proteomes" id="UP000012227">
    <property type="component" value="Unassembled WGS sequence"/>
</dbReference>